<dbReference type="InterPro" id="IPR009061">
    <property type="entry name" value="DNA-bd_dom_put_sf"/>
</dbReference>
<proteinExistence type="predicted"/>
<evidence type="ECO:0000256" key="1">
    <source>
        <dbReference type="ARBA" id="ARBA00023125"/>
    </source>
</evidence>
<comment type="caution">
    <text evidence="3">The sequence shown here is derived from an EMBL/GenBank/DDBJ whole genome shotgun (WGS) entry which is preliminary data.</text>
</comment>
<dbReference type="InterPro" id="IPR047057">
    <property type="entry name" value="MerR_fam"/>
</dbReference>
<dbReference type="Proteomes" id="UP001585080">
    <property type="component" value="Unassembled WGS sequence"/>
</dbReference>
<gene>
    <name evidence="3" type="ORF">VSS16_25795</name>
</gene>
<dbReference type="PANTHER" id="PTHR30204:SF93">
    <property type="entry name" value="HTH MERR-TYPE DOMAIN-CONTAINING PROTEIN"/>
    <property type="match status" value="1"/>
</dbReference>
<dbReference type="PROSITE" id="PS50937">
    <property type="entry name" value="HTH_MERR_2"/>
    <property type="match status" value="1"/>
</dbReference>
<dbReference type="RefSeq" id="WP_376734677.1">
    <property type="nucleotide sequence ID" value="NZ_JAYMRP010000027.1"/>
</dbReference>
<dbReference type="CDD" id="cd00592">
    <property type="entry name" value="HTH_MerR-like"/>
    <property type="match status" value="1"/>
</dbReference>
<keyword evidence="4" id="KW-1185">Reference proteome</keyword>
<organism evidence="3 4">
    <name type="scientific">Streptomyces broussonetiae</name>
    <dbReference type="NCBI Taxonomy" id="2686304"/>
    <lineage>
        <taxon>Bacteria</taxon>
        <taxon>Bacillati</taxon>
        <taxon>Actinomycetota</taxon>
        <taxon>Actinomycetes</taxon>
        <taxon>Kitasatosporales</taxon>
        <taxon>Streptomycetaceae</taxon>
        <taxon>Streptomyces</taxon>
    </lineage>
</organism>
<dbReference type="InterPro" id="IPR000551">
    <property type="entry name" value="MerR-type_HTH_dom"/>
</dbReference>
<dbReference type="Gene3D" id="1.10.1660.10">
    <property type="match status" value="1"/>
</dbReference>
<name>A0ABV5EGX4_9ACTN</name>
<dbReference type="EMBL" id="JAYMRP010000027">
    <property type="protein sequence ID" value="MFB8776113.1"/>
    <property type="molecule type" value="Genomic_DNA"/>
</dbReference>
<keyword evidence="1" id="KW-0238">DNA-binding</keyword>
<evidence type="ECO:0000313" key="4">
    <source>
        <dbReference type="Proteomes" id="UP001585080"/>
    </source>
</evidence>
<dbReference type="Pfam" id="PF13411">
    <property type="entry name" value="MerR_1"/>
    <property type="match status" value="1"/>
</dbReference>
<dbReference type="PRINTS" id="PR00040">
    <property type="entry name" value="HTHMERR"/>
</dbReference>
<sequence>MIDDGTGLLTIGELARATGLTVRTIRYWSDEGVLPPVARSPGGYRLYDTASAARLELVRTLRELGLGLDAVREVLAGERTVAEVAAAHVVALDAQIRSLKVTRAVLSTVARRGSTTEEMTLMNKLARLSAAERRRIMEEFAAEVFHGVDATVDPDIEHRLRHTLVDLPDDPTPEQVDAWVELAELVRDPEFRARMRRMVEFNARGRGPDTPPGATMWFFGRLVELAGRARAEGVAPEAPEAEPFLVELLGPDADRAAVLERLEATFHTEANRYRELIALVNGRDPQPAHAEDFAWVVAALRWRTGG</sequence>
<feature type="domain" description="HTH merR-type" evidence="2">
    <location>
        <begin position="8"/>
        <end position="77"/>
    </location>
</feature>
<dbReference type="SMART" id="SM00422">
    <property type="entry name" value="HTH_MERR"/>
    <property type="match status" value="1"/>
</dbReference>
<dbReference type="PANTHER" id="PTHR30204">
    <property type="entry name" value="REDOX-CYCLING DRUG-SENSING TRANSCRIPTIONAL ACTIVATOR SOXR"/>
    <property type="match status" value="1"/>
</dbReference>
<evidence type="ECO:0000313" key="3">
    <source>
        <dbReference type="EMBL" id="MFB8776113.1"/>
    </source>
</evidence>
<reference evidence="3 4" key="1">
    <citation type="submission" date="2024-01" db="EMBL/GenBank/DDBJ databases">
        <title>Genome mining of biosynthetic gene clusters to explore secondary metabolites of Streptomyces sp.</title>
        <authorList>
            <person name="Baig A."/>
            <person name="Ajitkumar Shintre N."/>
            <person name="Kumar H."/>
            <person name="Anbarasu A."/>
            <person name="Ramaiah S."/>
        </authorList>
    </citation>
    <scope>NUCLEOTIDE SEQUENCE [LARGE SCALE GENOMIC DNA]</scope>
    <source>
        <strain evidence="3 4">A57</strain>
    </source>
</reference>
<evidence type="ECO:0000259" key="2">
    <source>
        <dbReference type="PROSITE" id="PS50937"/>
    </source>
</evidence>
<accession>A0ABV5EGX4</accession>
<protein>
    <submittedName>
        <fullName evidence="3">MerR family transcriptional regulator</fullName>
    </submittedName>
</protein>
<dbReference type="SUPFAM" id="SSF46955">
    <property type="entry name" value="Putative DNA-binding domain"/>
    <property type="match status" value="1"/>
</dbReference>